<dbReference type="AlphaFoldDB" id="A0A8S4FSB3"/>
<reference evidence="2" key="1">
    <citation type="submission" date="2020-11" db="EMBL/GenBank/DDBJ databases">
        <authorList>
            <person name="Whiteford S."/>
        </authorList>
    </citation>
    <scope>NUCLEOTIDE SEQUENCE</scope>
</reference>
<evidence type="ECO:0000313" key="3">
    <source>
        <dbReference type="Proteomes" id="UP000653454"/>
    </source>
</evidence>
<feature type="transmembrane region" description="Helical" evidence="1">
    <location>
        <begin position="21"/>
        <end position="41"/>
    </location>
</feature>
<proteinExistence type="predicted"/>
<accession>A0A8S4FSB3</accession>
<comment type="caution">
    <text evidence="2">The sequence shown here is derived from an EMBL/GenBank/DDBJ whole genome shotgun (WGS) entry which is preliminary data.</text>
</comment>
<keyword evidence="1" id="KW-0472">Membrane</keyword>
<evidence type="ECO:0000256" key="1">
    <source>
        <dbReference type="SAM" id="Phobius"/>
    </source>
</evidence>
<dbReference type="EMBL" id="CAJHNJ030000039">
    <property type="protein sequence ID" value="CAG9129885.1"/>
    <property type="molecule type" value="Genomic_DNA"/>
</dbReference>
<keyword evidence="1" id="KW-1133">Transmembrane helix</keyword>
<dbReference type="Pfam" id="PF13896">
    <property type="entry name" value="Glyco_transf_49"/>
    <property type="match status" value="1"/>
</dbReference>
<keyword evidence="3" id="KW-1185">Reference proteome</keyword>
<dbReference type="PANTHER" id="PTHR47412">
    <property type="entry name" value="FI01434P-RELATED"/>
    <property type="match status" value="1"/>
</dbReference>
<dbReference type="PANTHER" id="PTHR47412:SF1">
    <property type="entry name" value="FI01434P-RELATED"/>
    <property type="match status" value="1"/>
</dbReference>
<organism evidence="2 3">
    <name type="scientific">Plutella xylostella</name>
    <name type="common">Diamondback moth</name>
    <name type="synonym">Plutella maculipennis</name>
    <dbReference type="NCBI Taxonomy" id="51655"/>
    <lineage>
        <taxon>Eukaryota</taxon>
        <taxon>Metazoa</taxon>
        <taxon>Ecdysozoa</taxon>
        <taxon>Arthropoda</taxon>
        <taxon>Hexapoda</taxon>
        <taxon>Insecta</taxon>
        <taxon>Pterygota</taxon>
        <taxon>Neoptera</taxon>
        <taxon>Endopterygota</taxon>
        <taxon>Lepidoptera</taxon>
        <taxon>Glossata</taxon>
        <taxon>Ditrysia</taxon>
        <taxon>Yponomeutoidea</taxon>
        <taxon>Plutellidae</taxon>
        <taxon>Plutella</taxon>
    </lineage>
</organism>
<sequence length="450" mass="52426">MLRCVRICGAYIYRVSRRHSTVLLLASFILIITVILQMYAYRHADTHGLSRTGDSEYAPGAFLKGHQPENVTYCKFNYGLPDYFRLNQTFISYSPEGGEHSAYRVIYNAIQGTEYANVSKFNAVTYATQATPEFMYHVVEIARFWDGPISLAVFVPDYDMEIALRIMTHLCSCYHGMAKVSMHLFYPIRFPPKMRTREQLMHTTTETPTTTANISVEEIQQQKLERYRSLDDSSRAEYIQWVRQNKIKRMMTRVHSITTFGPELRFSDCMGPNYLNATSFRKEHSLTYPINVGRNVARNASKTNYFLVSDIELVPSDGLAPKFLAMVRKLMGGRKREEGYIFSRTVFVVPLFEVERGEGIPRDKDELIRLAASNRAVYFHQKICSHCQRFPGLQTWLNRPSPYGVEPMVIGRREYPYHRWEPLYFGTQREPWYNELLSWEGKQDKMTQVQ</sequence>
<name>A0A8S4FSB3_PLUXY</name>
<dbReference type="Proteomes" id="UP000653454">
    <property type="component" value="Unassembled WGS sequence"/>
</dbReference>
<keyword evidence="1" id="KW-0812">Transmembrane</keyword>
<evidence type="ECO:0000313" key="2">
    <source>
        <dbReference type="EMBL" id="CAG9129885.1"/>
    </source>
</evidence>
<protein>
    <submittedName>
        <fullName evidence="2">(diamondback moth) hypothetical protein</fullName>
    </submittedName>
</protein>
<gene>
    <name evidence="2" type="ORF">PLXY2_LOCUS9686</name>
</gene>